<evidence type="ECO:0000313" key="1">
    <source>
        <dbReference type="EMBL" id="BCS24890.1"/>
    </source>
</evidence>
<dbReference type="KEGG" id="apuu:APUU_41334A"/>
<evidence type="ECO:0008006" key="3">
    <source>
        <dbReference type="Google" id="ProtNLM"/>
    </source>
</evidence>
<reference evidence="1" key="2">
    <citation type="submission" date="2021-02" db="EMBL/GenBank/DDBJ databases">
        <title>Aspergillus puulaauensis MK2 genome sequence.</title>
        <authorList>
            <person name="Futagami T."/>
            <person name="Mori K."/>
            <person name="Kadooka C."/>
            <person name="Tanaka T."/>
        </authorList>
    </citation>
    <scope>NUCLEOTIDE SEQUENCE</scope>
    <source>
        <strain evidence="1">MK2</strain>
    </source>
</reference>
<dbReference type="Proteomes" id="UP000654913">
    <property type="component" value="Chromosome 4"/>
</dbReference>
<sequence>MSDIGEDNMFDKMFAEINASLGTSMEDILAQIDCSLNTADLSENAPTNVTGYAATSTVTNNSMFNDASGPDGDFGIIPGPAGMGGLGVAGPGGAGAGIIDAGIGNTGISDTGIANSGIPNSGIANFGITNTGIANPGIANSGITNTGIANSGITNTGIANSGIANAGITNAGITNAGIANTGITNTGIANSGIANAGITNAGIADPAPHNILGLPGISAPEATPGGSTLTVGDNSNEAASEAARLSYRMWVAIMRNDLRGVAALLHQGATPMMNLRYGGYALDMAVRMGHRGILVLFHRTSKGFADHGIRTLLTAVAEDKKDIVEAMLKMGMRGRLINDETLKLIFHGFACRHGTPEMLDFLEIHGTWWSWKSYGRWCINLTHKTDAWANAAKIRDLRARYMQREADKQPLVKVNDMMDPLPEDQTLKPIEEIVRLYCEKYPNVIIQDYFEDGYLSPRHQNQGPAVGDVQTWVEYLHDQS</sequence>
<organism evidence="1 2">
    <name type="scientific">Aspergillus puulaauensis</name>
    <dbReference type="NCBI Taxonomy" id="1220207"/>
    <lineage>
        <taxon>Eukaryota</taxon>
        <taxon>Fungi</taxon>
        <taxon>Dikarya</taxon>
        <taxon>Ascomycota</taxon>
        <taxon>Pezizomycotina</taxon>
        <taxon>Eurotiomycetes</taxon>
        <taxon>Eurotiomycetidae</taxon>
        <taxon>Eurotiales</taxon>
        <taxon>Aspergillaceae</taxon>
        <taxon>Aspergillus</taxon>
    </lineage>
</organism>
<dbReference type="SUPFAM" id="SSF48403">
    <property type="entry name" value="Ankyrin repeat"/>
    <property type="match status" value="1"/>
</dbReference>
<dbReference type="GeneID" id="64974895"/>
<dbReference type="Gene3D" id="2.160.10.20">
    <property type="entry name" value="Insect antifreeze protein"/>
    <property type="match status" value="1"/>
</dbReference>
<name>A0A7R7XNQ0_9EURO</name>
<dbReference type="InterPro" id="IPR002989">
    <property type="entry name" value="Mycobac_pentapep"/>
</dbReference>
<accession>A0A7R7XNQ0</accession>
<proteinExistence type="predicted"/>
<protein>
    <recommendedName>
        <fullName evidence="3">Ankyrin repeat protein</fullName>
    </recommendedName>
</protein>
<dbReference type="EMBL" id="AP024446">
    <property type="protein sequence ID" value="BCS24890.1"/>
    <property type="molecule type" value="Genomic_DNA"/>
</dbReference>
<reference evidence="1" key="1">
    <citation type="submission" date="2021-01" db="EMBL/GenBank/DDBJ databases">
        <authorList>
            <consortium name="Aspergillus puulaauensis MK2 genome sequencing consortium"/>
            <person name="Kazuki M."/>
            <person name="Futagami T."/>
        </authorList>
    </citation>
    <scope>NUCLEOTIDE SEQUENCE</scope>
    <source>
        <strain evidence="1">MK2</strain>
    </source>
</reference>
<keyword evidence="2" id="KW-1185">Reference proteome</keyword>
<dbReference type="Pfam" id="PF01469">
    <property type="entry name" value="Pentapeptide_2"/>
    <property type="match status" value="2"/>
</dbReference>
<dbReference type="Gene3D" id="1.25.40.20">
    <property type="entry name" value="Ankyrin repeat-containing domain"/>
    <property type="match status" value="1"/>
</dbReference>
<dbReference type="AlphaFoldDB" id="A0A7R7XNQ0"/>
<gene>
    <name evidence="1" type="ORF">APUU_41334A</name>
</gene>
<dbReference type="RefSeq" id="XP_041557084.1">
    <property type="nucleotide sequence ID" value="XM_041704505.1"/>
</dbReference>
<dbReference type="InterPro" id="IPR036770">
    <property type="entry name" value="Ankyrin_rpt-contain_sf"/>
</dbReference>
<dbReference type="OrthoDB" id="4488244at2759"/>
<evidence type="ECO:0000313" key="2">
    <source>
        <dbReference type="Proteomes" id="UP000654913"/>
    </source>
</evidence>